<dbReference type="InterPro" id="IPR019734">
    <property type="entry name" value="TPR_rpt"/>
</dbReference>
<dbReference type="GO" id="GO:0006412">
    <property type="term" value="P:translation"/>
    <property type="evidence" value="ECO:0007669"/>
    <property type="project" value="InterPro"/>
</dbReference>
<dbReference type="PROSITE" id="PS50005">
    <property type="entry name" value="TPR"/>
    <property type="match status" value="1"/>
</dbReference>
<evidence type="ECO:0000259" key="4">
    <source>
        <dbReference type="PROSITE" id="PS50125"/>
    </source>
</evidence>
<dbReference type="PANTHER" id="PTHR16305">
    <property type="entry name" value="TESTICULAR SOLUBLE ADENYLYL CYCLASE"/>
    <property type="match status" value="1"/>
</dbReference>
<evidence type="ECO:0000313" key="5">
    <source>
        <dbReference type="EMBL" id="OGF65597.1"/>
    </source>
</evidence>
<proteinExistence type="predicted"/>
<dbReference type="GO" id="GO:0004016">
    <property type="term" value="F:adenylate cyclase activity"/>
    <property type="evidence" value="ECO:0007669"/>
    <property type="project" value="TreeGrafter"/>
</dbReference>
<dbReference type="STRING" id="1817863.A2Y62_12815"/>
<feature type="repeat" description="TPR" evidence="3">
    <location>
        <begin position="1079"/>
        <end position="1112"/>
    </location>
</feature>
<dbReference type="InterPro" id="IPR029787">
    <property type="entry name" value="Nucleotide_cyclase"/>
</dbReference>
<dbReference type="EMBL" id="MFGW01000111">
    <property type="protein sequence ID" value="OGF65597.1"/>
    <property type="molecule type" value="Genomic_DNA"/>
</dbReference>
<dbReference type="GO" id="GO:0005737">
    <property type="term" value="C:cytoplasm"/>
    <property type="evidence" value="ECO:0007669"/>
    <property type="project" value="TreeGrafter"/>
</dbReference>
<organism evidence="5 6">
    <name type="scientific">Candidatus Fischerbacteria bacterium RBG_13_37_8</name>
    <dbReference type="NCBI Taxonomy" id="1817863"/>
    <lineage>
        <taxon>Bacteria</taxon>
        <taxon>Candidatus Fischeribacteriota</taxon>
    </lineage>
</organism>
<dbReference type="Gene3D" id="1.25.40.10">
    <property type="entry name" value="Tetratricopeptide repeat domain"/>
    <property type="match status" value="1"/>
</dbReference>
<dbReference type="CDD" id="cd07302">
    <property type="entry name" value="CHD"/>
    <property type="match status" value="2"/>
</dbReference>
<dbReference type="GO" id="GO:0009190">
    <property type="term" value="P:cyclic nucleotide biosynthetic process"/>
    <property type="evidence" value="ECO:0007669"/>
    <property type="project" value="InterPro"/>
</dbReference>
<evidence type="ECO:0000256" key="3">
    <source>
        <dbReference type="PROSITE-ProRule" id="PRU00339"/>
    </source>
</evidence>
<dbReference type="Proteomes" id="UP000178943">
    <property type="component" value="Unassembled WGS sequence"/>
</dbReference>
<dbReference type="AlphaFoldDB" id="A0A1F5VQF2"/>
<accession>A0A1F5VQF2</accession>
<dbReference type="InterPro" id="IPR041664">
    <property type="entry name" value="AAA_16"/>
</dbReference>
<feature type="domain" description="Guanylate cyclase" evidence="4">
    <location>
        <begin position="255"/>
        <end position="403"/>
    </location>
</feature>
<evidence type="ECO:0000313" key="6">
    <source>
        <dbReference type="Proteomes" id="UP000178943"/>
    </source>
</evidence>
<dbReference type="PROSITE" id="PS50125">
    <property type="entry name" value="GUANYLATE_CYCLASE_2"/>
    <property type="match status" value="2"/>
</dbReference>
<dbReference type="InterPro" id="IPR011990">
    <property type="entry name" value="TPR-like_helical_dom_sf"/>
</dbReference>
<dbReference type="Pfam" id="PF00211">
    <property type="entry name" value="Guanylate_cyc"/>
    <property type="match status" value="2"/>
</dbReference>
<sequence>MAEDYGIFIPDCLKVRLSRKGASVKFLEKREGVIVFSDISGFTSLTEKLMLTGREGSEELTFLINKYFDRMIKVISLHGGDIIKFGGDALLCYFKGPQGRVKALQAVGKMMSIVKREYVNVPTSAGKFTIYMHCGVSLGEFWECAVGEEYHQLEYLLFGEPIVQALHLADCVLAGEIGLDKELQSILTDHFKSDCSAEQDFIRIKNLRGKSVVGSRAKVLPVDTFTGLHIQHFIPKSIRDYLHKTDYIGEHRRVGICFIELTSALAILMQIRERMKDEKEVAHYFIEILSRIYHAIAGTVEYYGGTYLKTDTSGKGEKIIFLFGAPVAHEDDERRALEATYRVVEQLKQVHKVFKEEMKTDKDLFAIKCGLNAGNVFWTLVGNEVRREWTVMGDSVNLSARLMSISKNWAVTVQGKLMNQLTDYEWEYVGCYKIKGKQKSLDIYTYAGDKTESKVSVSKQELIIGREGELAILERCADKVSQGSKQLVSISADAGMGKTLLCDNFIKKCRERDVNLYMVTCQAYVMGEPYYGWKQLSKQIFASNAVDGNKPNEVERFLKQNVGEFKKWIPVINDLLETTIKENELTERLEPRTRKNKLFELLSRLLVKLSIAKPVVIICDDAHWMDGGSLEFIEYLFSSPVHLQAMIVLSNRKELDVDCFRKFDSFVEIALHKFKEAESYRLMDSIMGMDEKLSDLKQTISTKAQGNPLFIKLLSENLISQTGVSSKDLTVPDTISSMFLSIIDQLVDEQKLFLKLASIIGKTFNADDMATIFSKELQSIQVNFVVDILKKNDWLLKESDNQYSFKYPLMQEVAYESMPYSYKRTYHARIASYFENKTRDPHKIIEYLAFHYFRSSNAIKAIEHLLTAADKSQRLYILNQSNQYYSDIMELVEKIKQKRYSDYFFEQIPARDILKEFEFNALAKWGKVLSQMGRMKNAIEKFNNAIKRGKHHADVNELIMLKNKMAHSYFVVGQLKIASKLAQSSLSEAKRLNYFEGIAGSYNILINLQYMQKDFKCALRFAKHAISYAKKTSSPALLADIYSNTGIIYWSMNRISDAICYAKKSLNIREKIKDKYGIATSYNNIGVCYFHKRNYKKALLYYKKSLKLHEYLDDLYGTAWSHNNIGEILFESGKLNDAFKHFKYSNTLAIEYGDKSLEAITHLFLSSIFFRKREQEKGLEHFNIAVETASKLNQNEELMIAYYWIVHYFISVDQMHASCDYYEKLKDILSLLDKEAFYYLLYSHRIKDLDLCHCEFAGGKRNNP</sequence>
<dbReference type="InterPro" id="IPR027417">
    <property type="entry name" value="P-loop_NTPase"/>
</dbReference>
<dbReference type="GO" id="GO:0035556">
    <property type="term" value="P:intracellular signal transduction"/>
    <property type="evidence" value="ECO:0007669"/>
    <property type="project" value="InterPro"/>
</dbReference>
<name>A0A1F5VQF2_9BACT</name>
<comment type="caution">
    <text evidence="5">The sequence shown here is derived from an EMBL/GenBank/DDBJ whole genome shotgun (WGS) entry which is preliminary data.</text>
</comment>
<feature type="domain" description="Guanylate cyclase" evidence="4">
    <location>
        <begin position="33"/>
        <end position="169"/>
    </location>
</feature>
<dbReference type="Gene3D" id="3.30.70.1230">
    <property type="entry name" value="Nucleotide cyclase"/>
    <property type="match status" value="2"/>
</dbReference>
<dbReference type="InterPro" id="IPR001054">
    <property type="entry name" value="A/G_cyclase"/>
</dbReference>
<gene>
    <name evidence="5" type="ORF">A2Y62_12815</name>
</gene>
<dbReference type="Gene3D" id="3.40.50.300">
    <property type="entry name" value="P-loop containing nucleotide triphosphate hydrolases"/>
    <property type="match status" value="1"/>
</dbReference>
<dbReference type="SUPFAM" id="SSF48452">
    <property type="entry name" value="TPR-like"/>
    <property type="match status" value="2"/>
</dbReference>
<dbReference type="SUPFAM" id="SSF55073">
    <property type="entry name" value="Nucleotide cyclase"/>
    <property type="match status" value="2"/>
</dbReference>
<dbReference type="GO" id="GO:0005524">
    <property type="term" value="F:ATP binding"/>
    <property type="evidence" value="ECO:0007669"/>
    <property type="project" value="UniProtKB-KW"/>
</dbReference>
<dbReference type="Pfam" id="PF13191">
    <property type="entry name" value="AAA_16"/>
    <property type="match status" value="1"/>
</dbReference>
<dbReference type="PROSITE" id="PS00732">
    <property type="entry name" value="RIBOSOMAL_S16"/>
    <property type="match status" value="1"/>
</dbReference>
<dbReference type="GO" id="GO:0003735">
    <property type="term" value="F:structural constituent of ribosome"/>
    <property type="evidence" value="ECO:0007669"/>
    <property type="project" value="InterPro"/>
</dbReference>
<keyword evidence="2" id="KW-0067">ATP-binding</keyword>
<dbReference type="SUPFAM" id="SSF52540">
    <property type="entry name" value="P-loop containing nucleoside triphosphate hydrolases"/>
    <property type="match status" value="1"/>
</dbReference>
<dbReference type="SMART" id="SM00028">
    <property type="entry name" value="TPR"/>
    <property type="match status" value="6"/>
</dbReference>
<protein>
    <recommendedName>
        <fullName evidence="4">Guanylate cyclase domain-containing protein</fullName>
    </recommendedName>
</protein>
<reference evidence="5 6" key="1">
    <citation type="journal article" date="2016" name="Nat. Commun.">
        <title>Thousands of microbial genomes shed light on interconnected biogeochemical processes in an aquifer system.</title>
        <authorList>
            <person name="Anantharaman K."/>
            <person name="Brown C.T."/>
            <person name="Hug L.A."/>
            <person name="Sharon I."/>
            <person name="Castelle C.J."/>
            <person name="Probst A.J."/>
            <person name="Thomas B.C."/>
            <person name="Singh A."/>
            <person name="Wilkins M.J."/>
            <person name="Karaoz U."/>
            <person name="Brodie E.L."/>
            <person name="Williams K.H."/>
            <person name="Hubbard S.S."/>
            <person name="Banfield J.F."/>
        </authorList>
    </citation>
    <scope>NUCLEOTIDE SEQUENCE [LARGE SCALE GENOMIC DNA]</scope>
</reference>
<dbReference type="GO" id="GO:0005840">
    <property type="term" value="C:ribosome"/>
    <property type="evidence" value="ECO:0007669"/>
    <property type="project" value="InterPro"/>
</dbReference>
<dbReference type="Pfam" id="PF13424">
    <property type="entry name" value="TPR_12"/>
    <property type="match status" value="1"/>
</dbReference>
<keyword evidence="3" id="KW-0802">TPR repeat</keyword>
<dbReference type="PANTHER" id="PTHR16305:SF28">
    <property type="entry name" value="GUANYLATE CYCLASE DOMAIN-CONTAINING PROTEIN"/>
    <property type="match status" value="1"/>
</dbReference>
<keyword evidence="1" id="KW-0547">Nucleotide-binding</keyword>
<evidence type="ECO:0000256" key="2">
    <source>
        <dbReference type="ARBA" id="ARBA00022840"/>
    </source>
</evidence>
<dbReference type="InterPro" id="IPR020592">
    <property type="entry name" value="Ribosomal_bS16_CS"/>
</dbReference>
<evidence type="ECO:0000256" key="1">
    <source>
        <dbReference type="ARBA" id="ARBA00022741"/>
    </source>
</evidence>